<organism evidence="3 4">
    <name type="scientific">Exaiptasia diaphana</name>
    <name type="common">Tropical sea anemone</name>
    <name type="synonym">Aiptasia pulchella</name>
    <dbReference type="NCBI Taxonomy" id="2652724"/>
    <lineage>
        <taxon>Eukaryota</taxon>
        <taxon>Metazoa</taxon>
        <taxon>Cnidaria</taxon>
        <taxon>Anthozoa</taxon>
        <taxon>Hexacorallia</taxon>
        <taxon>Actiniaria</taxon>
        <taxon>Aiptasiidae</taxon>
        <taxon>Exaiptasia</taxon>
    </lineage>
</organism>
<sequence>MNLKFLVISLAIIALLVPESDAFWSRRRRRRRRRRPKPPPGPSQHCRNQVNLYSVIRGNNLHQLARVWAPAVKLAQGETWKPSSVDFFLRHVNVVGGPNPQPLRPNNLPTCNRNCYLKSKGRLNCASCTNLPFLHGEHPSKVPVYTTIVKKGSEIQFVYRFFFPYNRGKRVCVGLHGGGRCPCPKTPWGCPCPRIYCVGGYSTFGQHVGDWEHMKIVFRNNRLHSMFLSTHNSAITNKHAGTFLWNGLTFQKGHKKLKLEGCTHGVAYAALGSHGFWPNVGNHVYKNLPNGEKLVDKCSHGEAWNTWNTLKIVDQKPRGQYTGDFKFLNFNGRWGNRERGCGLAKKVLNVCILEHGPQRS</sequence>
<feature type="region of interest" description="Disordered" evidence="1">
    <location>
        <begin position="26"/>
        <end position="46"/>
    </location>
</feature>
<feature type="compositionally biased region" description="Basic residues" evidence="1">
    <location>
        <begin position="26"/>
        <end position="37"/>
    </location>
</feature>
<dbReference type="GeneID" id="110233834"/>
<reference evidence="3" key="1">
    <citation type="submission" date="2022-11" db="UniProtKB">
        <authorList>
            <consortium name="EnsemblMetazoa"/>
        </authorList>
    </citation>
    <scope>IDENTIFICATION</scope>
</reference>
<dbReference type="PANTHER" id="PTHR48174">
    <property type="entry name" value="DUF946 FAMILY PROTEIN"/>
    <property type="match status" value="1"/>
</dbReference>
<proteinExistence type="predicted"/>
<dbReference type="RefSeq" id="XP_020894826.1">
    <property type="nucleotide sequence ID" value="XM_021039167.2"/>
</dbReference>
<dbReference type="PANTHER" id="PTHR48174:SF5">
    <property type="entry name" value="VACUOLAR PROTEIN SORTING-ASSOCIATED PROTEIN 62"/>
    <property type="match status" value="1"/>
</dbReference>
<dbReference type="EnsemblMetazoa" id="XM_021039167.2">
    <property type="protein sequence ID" value="XP_020894826.1"/>
    <property type="gene ID" value="LOC110233834"/>
</dbReference>
<keyword evidence="4" id="KW-1185">Reference proteome</keyword>
<keyword evidence="2" id="KW-0732">Signal</keyword>
<evidence type="ECO:0000256" key="2">
    <source>
        <dbReference type="SAM" id="SignalP"/>
    </source>
</evidence>
<dbReference type="Proteomes" id="UP000887567">
    <property type="component" value="Unplaced"/>
</dbReference>
<name>A0A913WVN1_EXADI</name>
<dbReference type="AlphaFoldDB" id="A0A913WVN1"/>
<evidence type="ECO:0000256" key="1">
    <source>
        <dbReference type="SAM" id="MobiDB-lite"/>
    </source>
</evidence>
<feature type="signal peptide" evidence="2">
    <location>
        <begin position="1"/>
        <end position="22"/>
    </location>
</feature>
<dbReference type="KEGG" id="epa:110233834"/>
<evidence type="ECO:0000313" key="4">
    <source>
        <dbReference type="Proteomes" id="UP000887567"/>
    </source>
</evidence>
<dbReference type="OrthoDB" id="188042at2759"/>
<feature type="chain" id="PRO_5037088080" evidence="2">
    <location>
        <begin position="23"/>
        <end position="360"/>
    </location>
</feature>
<accession>A0A913WVN1</accession>
<protein>
    <submittedName>
        <fullName evidence="3">Uncharacterized protein</fullName>
    </submittedName>
</protein>
<dbReference type="OMA" id="DAIWYSQ"/>
<evidence type="ECO:0000313" key="3">
    <source>
        <dbReference type="EnsemblMetazoa" id="XP_020894826.1"/>
    </source>
</evidence>